<proteinExistence type="predicted"/>
<dbReference type="GO" id="GO:0005524">
    <property type="term" value="F:ATP binding"/>
    <property type="evidence" value="ECO:0007669"/>
    <property type="project" value="InterPro"/>
</dbReference>
<dbReference type="Pfam" id="PF07728">
    <property type="entry name" value="AAA_5"/>
    <property type="match status" value="1"/>
</dbReference>
<comment type="caution">
    <text evidence="2">The sequence shown here is derived from an EMBL/GenBank/DDBJ whole genome shotgun (WGS) entry which is preliminary data.</text>
</comment>
<protein>
    <recommendedName>
        <fullName evidence="1">ATPase dynein-related AAA domain-containing protein</fullName>
    </recommendedName>
</protein>
<evidence type="ECO:0000259" key="1">
    <source>
        <dbReference type="Pfam" id="PF07728"/>
    </source>
</evidence>
<dbReference type="AlphaFoldDB" id="A0A2U2MT56"/>
<gene>
    <name evidence="2" type="ORF">DF200_04410</name>
</gene>
<feature type="domain" description="ATPase dynein-related AAA" evidence="1">
    <location>
        <begin position="330"/>
        <end position="544"/>
    </location>
</feature>
<dbReference type="PANTHER" id="PTHR37291:SF1">
    <property type="entry name" value="TYPE IV METHYL-DIRECTED RESTRICTION ENZYME ECOKMCRB SUBUNIT"/>
    <property type="match status" value="1"/>
</dbReference>
<evidence type="ECO:0000313" key="2">
    <source>
        <dbReference type="EMBL" id="PWG60012.1"/>
    </source>
</evidence>
<reference evidence="2 3" key="1">
    <citation type="journal article" date="2018" name="Int. J. Syst. Evol. Microbiol.">
        <title>Bifidobacterium catulorum sp. nov., a novel taxon from the faeces of the baby common marmoset (Callithrix jacchus).</title>
        <authorList>
            <person name="Modesto M."/>
            <person name="Michelini S."/>
            <person name="Oki K."/>
            <person name="Biavati B."/>
            <person name="Watanabe K."/>
            <person name="Mattarelli P."/>
        </authorList>
    </citation>
    <scope>NUCLEOTIDE SEQUENCE [LARGE SCALE GENOMIC DNA]</scope>
    <source>
        <strain evidence="2 3">MRM 8.19</strain>
    </source>
</reference>
<dbReference type="InterPro" id="IPR052934">
    <property type="entry name" value="Methyl-DNA_Rec/Restrict_Enz"/>
</dbReference>
<dbReference type="OrthoDB" id="9781481at2"/>
<dbReference type="PANTHER" id="PTHR37291">
    <property type="entry name" value="5-METHYLCYTOSINE-SPECIFIC RESTRICTION ENZYME B"/>
    <property type="match status" value="1"/>
</dbReference>
<dbReference type="Gene3D" id="3.40.50.300">
    <property type="entry name" value="P-loop containing nucleotide triphosphate hydrolases"/>
    <property type="match status" value="1"/>
</dbReference>
<dbReference type="InterPro" id="IPR027417">
    <property type="entry name" value="P-loop_NTPase"/>
</dbReference>
<accession>A0A2U2MT56</accession>
<dbReference type="Proteomes" id="UP000245753">
    <property type="component" value="Unassembled WGS sequence"/>
</dbReference>
<organism evidence="2 3">
    <name type="scientific">Bifidobacterium catulorum</name>
    <dbReference type="NCBI Taxonomy" id="1630173"/>
    <lineage>
        <taxon>Bacteria</taxon>
        <taxon>Bacillati</taxon>
        <taxon>Actinomycetota</taxon>
        <taxon>Actinomycetes</taxon>
        <taxon>Bifidobacteriales</taxon>
        <taxon>Bifidobacteriaceae</taxon>
        <taxon>Bifidobacterium</taxon>
    </lineage>
</organism>
<evidence type="ECO:0000313" key="3">
    <source>
        <dbReference type="Proteomes" id="UP000245753"/>
    </source>
</evidence>
<keyword evidence="3" id="KW-1185">Reference proteome</keyword>
<dbReference type="GO" id="GO:0016887">
    <property type="term" value="F:ATP hydrolysis activity"/>
    <property type="evidence" value="ECO:0007669"/>
    <property type="project" value="InterPro"/>
</dbReference>
<dbReference type="SUPFAM" id="SSF52540">
    <property type="entry name" value="P-loop containing nucleoside triphosphate hydrolases"/>
    <property type="match status" value="1"/>
</dbReference>
<name>A0A2U2MT56_9BIFI</name>
<dbReference type="EMBL" id="QFFN01000008">
    <property type="protein sequence ID" value="PWG60012.1"/>
    <property type="molecule type" value="Genomic_DNA"/>
</dbReference>
<dbReference type="RefSeq" id="WP_109137073.1">
    <property type="nucleotide sequence ID" value="NZ_QFFN01000008.1"/>
</dbReference>
<dbReference type="InterPro" id="IPR011704">
    <property type="entry name" value="ATPase_dyneun-rel_AAA"/>
</dbReference>
<sequence>MAEVQEFKDVFAQKDGRIFALLISVDGRGHTSYTGKLSLDYCKAGQSFDVPVGLISSKRCHDGDVVLVFAKLDGEESRSMFQLVDVQDIPFVKTHSGKSHSTDNADLENNGIRSGSIEFIGKTVPLQDFYEQYQNRIILRLEDADRPPTWPCLLDYNDVFYATCDIDGNRPSSYNDVERRQQLFEQWLKRDPSVGDDSRRNYVKALAQFKKTYFVPTKKKNLPQMVHGVLNDEGKDPFDVVEAPYANIFSYIDDVALRNLRDVWSPVRKLYDSRQATPVEKFLGKVVDPERKTVRLYPAGEPGNAGSTSAAIGKYIEFLCDGSSDSAYNLIYFGAPGTGKSTKMNQELRRFIDDDGRKRYERVTFYPDYLHAQFVGSYRPKAVESPIQAMDVPFDGAKNDSESSAKPKFTYAFAPGPFTRVLVNALNEKDHEFALAIEEINRADPAAVFGDIFQLLDRDAHGKSEFPISVSEDMKAYLWRKLSDVGKVNLFGLLGREASGEKSGSGIPEPETLSIVLPPNMVIWATMNSADQGVYPLDTAFKRRWNFRYVGIDDGEDAISDAEWKEGRRRINALLLNKAKVNEDKLLGPFFLGSTDLEFGTPEFDEAFKNKVIMYLFDDAARYARDKVFDTGVVREAMESRHGTYIGLTLSALFEAWDEKHFEIFGTL</sequence>